<dbReference type="Gene3D" id="3.40.50.300">
    <property type="entry name" value="P-loop containing nucleotide triphosphate hydrolases"/>
    <property type="match status" value="1"/>
</dbReference>
<evidence type="ECO:0000313" key="17">
    <source>
        <dbReference type="Proteomes" id="UP000176087"/>
    </source>
</evidence>
<comment type="similarity">
    <text evidence="2 12">Belongs to the ATPase alpha/beta chains family.</text>
</comment>
<sequence>MAELTIRPDEIRDALENFVQSYEPDAASREEVGTVSVAGDGIAKVEGLPSAMANELLKFEDGTLGLALNLEEREVGAVVLGEFSGIEEGQQVRRTGEVLSVPVGDGYLGRVVDPLGAPVDGLGDIEAEGRRALELQAPSVMQRKSVHEAMETGYKAVDTMTPIGRGQRQLIIGDRQTGKTALCVDTIINQRENWRSGDPDRQVRCIYVAVGQKGSTIASVRGALEEAGALEYTTIVAAPASDPAGFKYIAPYTGSSIGQHWMYQGKHVLVVFDDLTKQADAYRAVSLLLRRPPGREAYPGDVFYLHSRLLERCAKLSDDMGKGSMTGLPIVETKANDVSAFIPTNVISITDGQCFLESDLFNAGQRPALNVGISVSRVGGSAQHKAIRQITGSLRVDLAQYRELEAFAAFGSDLDDASKGALERGKRMTELLKQSQYNPFPTEDQVVSVWSGTNGKMDDVPVEDIRRFERELLEYMHREHKGLLTSIVEGGKMTDDTLQELGEAVDAFKKQFQTADGKLLGED</sequence>
<dbReference type="NCBIfam" id="TIGR00962">
    <property type="entry name" value="atpA"/>
    <property type="match status" value="1"/>
</dbReference>
<dbReference type="Proteomes" id="UP000176087">
    <property type="component" value="Unassembled WGS sequence"/>
</dbReference>
<dbReference type="InterPro" id="IPR000194">
    <property type="entry name" value="ATPase_F1/V1/A1_a/bsu_nucl-bd"/>
</dbReference>
<dbReference type="PANTHER" id="PTHR48082:SF2">
    <property type="entry name" value="ATP SYNTHASE SUBUNIT ALPHA, MITOCHONDRIAL"/>
    <property type="match status" value="1"/>
</dbReference>
<dbReference type="CDD" id="cd01132">
    <property type="entry name" value="F1-ATPase_alpha_CD"/>
    <property type="match status" value="1"/>
</dbReference>
<keyword evidence="8 12" id="KW-0406">Ion transport</keyword>
<comment type="function">
    <text evidence="12">Produces ATP from ADP in the presence of a proton gradient across the membrane. The alpha chain is a regulatory subunit.</text>
</comment>
<dbReference type="GO" id="GO:0045259">
    <property type="term" value="C:proton-transporting ATP synthase complex"/>
    <property type="evidence" value="ECO:0007669"/>
    <property type="project" value="UniProtKB-KW"/>
</dbReference>
<evidence type="ECO:0000259" key="15">
    <source>
        <dbReference type="Pfam" id="PF02874"/>
    </source>
</evidence>
<dbReference type="SUPFAM" id="SSF50615">
    <property type="entry name" value="N-terminal domain of alpha and beta subunits of F1 ATP synthase"/>
    <property type="match status" value="1"/>
</dbReference>
<dbReference type="Gene3D" id="2.40.30.20">
    <property type="match status" value="1"/>
</dbReference>
<dbReference type="FunFam" id="3.40.50.300:FF:000002">
    <property type="entry name" value="ATP synthase subunit alpha"/>
    <property type="match status" value="1"/>
</dbReference>
<dbReference type="PANTHER" id="PTHR48082">
    <property type="entry name" value="ATP SYNTHASE SUBUNIT ALPHA, MITOCHONDRIAL"/>
    <property type="match status" value="1"/>
</dbReference>
<dbReference type="Gene3D" id="1.20.150.20">
    <property type="entry name" value="ATP synthase alpha/beta chain, C-terminal domain"/>
    <property type="match status" value="1"/>
</dbReference>
<keyword evidence="5 12" id="KW-0547">Nucleotide-binding</keyword>
<dbReference type="InterPro" id="IPR020003">
    <property type="entry name" value="ATPase_a/bsu_AS"/>
</dbReference>
<proteinExistence type="inferred from homology"/>
<evidence type="ECO:0000259" key="13">
    <source>
        <dbReference type="Pfam" id="PF00006"/>
    </source>
</evidence>
<dbReference type="CDD" id="cd18113">
    <property type="entry name" value="ATP-synt_F1_alpha_C"/>
    <property type="match status" value="1"/>
</dbReference>
<dbReference type="InterPro" id="IPR038376">
    <property type="entry name" value="ATP_synth_asu_C_sf"/>
</dbReference>
<keyword evidence="10 12" id="KW-0139">CF(1)</keyword>
<evidence type="ECO:0000256" key="9">
    <source>
        <dbReference type="ARBA" id="ARBA00023136"/>
    </source>
</evidence>
<dbReference type="RefSeq" id="WP_070010896.1">
    <property type="nucleotide sequence ID" value="NZ_LJGS01000039.1"/>
</dbReference>
<keyword evidence="4 12" id="KW-1003">Cell membrane</keyword>
<keyword evidence="6 12" id="KW-0067">ATP-binding</keyword>
<keyword evidence="9 12" id="KW-0472">Membrane</keyword>
<feature type="domain" description="ATP synthase alpha subunit C-terminal" evidence="14">
    <location>
        <begin position="383"/>
        <end position="508"/>
    </location>
</feature>
<comment type="subcellular location">
    <subcellularLocation>
        <location evidence="12">Cell membrane</location>
        <topology evidence="12">Peripheral membrane protein</topology>
    </subcellularLocation>
    <subcellularLocation>
        <location evidence="1">Membrane</location>
    </subcellularLocation>
</comment>
<feature type="binding site" evidence="12">
    <location>
        <begin position="173"/>
        <end position="180"/>
    </location>
    <ligand>
        <name>ATP</name>
        <dbReference type="ChEBI" id="CHEBI:30616"/>
    </ligand>
</feature>
<comment type="caution">
    <text evidence="16">The sequence shown here is derived from an EMBL/GenBank/DDBJ whole genome shotgun (WGS) entry which is preliminary data.</text>
</comment>
<dbReference type="Pfam" id="PF02874">
    <property type="entry name" value="ATP-synt_ab_N"/>
    <property type="match status" value="1"/>
</dbReference>
<evidence type="ECO:0000256" key="10">
    <source>
        <dbReference type="ARBA" id="ARBA00023196"/>
    </source>
</evidence>
<evidence type="ECO:0000259" key="14">
    <source>
        <dbReference type="Pfam" id="PF00306"/>
    </source>
</evidence>
<dbReference type="SUPFAM" id="SSF52540">
    <property type="entry name" value="P-loop containing nucleoside triphosphate hydrolases"/>
    <property type="match status" value="1"/>
</dbReference>
<evidence type="ECO:0000256" key="11">
    <source>
        <dbReference type="ARBA" id="ARBA00023310"/>
    </source>
</evidence>
<accession>A0A1E7JGU4</accession>
<dbReference type="Pfam" id="PF00306">
    <property type="entry name" value="ATP-synt_ab_C"/>
    <property type="match status" value="1"/>
</dbReference>
<protein>
    <recommendedName>
        <fullName evidence="12">ATP synthase subunit alpha</fullName>
        <ecNumber evidence="12">7.1.2.2</ecNumber>
    </recommendedName>
    <alternativeName>
        <fullName evidence="12">ATP synthase F1 sector subunit alpha</fullName>
    </alternativeName>
    <alternativeName>
        <fullName evidence="12">F-ATPase subunit alpha</fullName>
    </alternativeName>
</protein>
<feature type="site" description="Required for activity" evidence="12">
    <location>
        <position position="374"/>
    </location>
</feature>
<dbReference type="PROSITE" id="PS00152">
    <property type="entry name" value="ATPASE_ALPHA_BETA"/>
    <property type="match status" value="1"/>
</dbReference>
<dbReference type="HAMAP" id="MF_01346">
    <property type="entry name" value="ATP_synth_alpha_bact"/>
    <property type="match status" value="1"/>
</dbReference>
<dbReference type="GO" id="GO:0005886">
    <property type="term" value="C:plasma membrane"/>
    <property type="evidence" value="ECO:0007669"/>
    <property type="project" value="UniProtKB-SubCell"/>
</dbReference>
<dbReference type="GO" id="GO:0043531">
    <property type="term" value="F:ADP binding"/>
    <property type="evidence" value="ECO:0007669"/>
    <property type="project" value="TreeGrafter"/>
</dbReference>
<keyword evidence="11 12" id="KW-0066">ATP synthesis</keyword>
<dbReference type="PATRIC" id="fig|933944.5.peg.4338"/>
<dbReference type="Pfam" id="PF00006">
    <property type="entry name" value="ATP-synt_ab"/>
    <property type="match status" value="1"/>
</dbReference>
<dbReference type="InterPro" id="IPR000793">
    <property type="entry name" value="ATP_synth_asu_C"/>
</dbReference>
<keyword evidence="3 12" id="KW-0813">Transport</keyword>
<dbReference type="InterPro" id="IPR004100">
    <property type="entry name" value="ATPase_F1/V1/A1_a/bsu_N"/>
</dbReference>
<evidence type="ECO:0000256" key="12">
    <source>
        <dbReference type="HAMAP-Rule" id="MF_01346"/>
    </source>
</evidence>
<feature type="domain" description="ATPase F1/V1/A1 complex alpha/beta subunit N-terminal" evidence="15">
    <location>
        <begin position="30"/>
        <end position="96"/>
    </location>
</feature>
<keyword evidence="12" id="KW-0375">Hydrogen ion transport</keyword>
<dbReference type="CDD" id="cd18116">
    <property type="entry name" value="ATP-synt_F1_alpha_N"/>
    <property type="match status" value="1"/>
</dbReference>
<dbReference type="InterPro" id="IPR027417">
    <property type="entry name" value="P-loop_NTPase"/>
</dbReference>
<dbReference type="GO" id="GO:0046933">
    <property type="term" value="F:proton-transporting ATP synthase activity, rotational mechanism"/>
    <property type="evidence" value="ECO:0007669"/>
    <property type="project" value="UniProtKB-UniRule"/>
</dbReference>
<evidence type="ECO:0000256" key="6">
    <source>
        <dbReference type="ARBA" id="ARBA00022840"/>
    </source>
</evidence>
<dbReference type="InterPro" id="IPR033732">
    <property type="entry name" value="ATP_synth_F1_a_nt-bd_dom"/>
</dbReference>
<evidence type="ECO:0000256" key="7">
    <source>
        <dbReference type="ARBA" id="ARBA00022967"/>
    </source>
</evidence>
<dbReference type="InterPro" id="IPR023366">
    <property type="entry name" value="ATP_synth_asu-like_sf"/>
</dbReference>
<organism evidence="16 17">
    <name type="scientific">Streptomyces abyssalis</name>
    <dbReference type="NCBI Taxonomy" id="933944"/>
    <lineage>
        <taxon>Bacteria</taxon>
        <taxon>Bacillati</taxon>
        <taxon>Actinomycetota</taxon>
        <taxon>Actinomycetes</taxon>
        <taxon>Kitasatosporales</taxon>
        <taxon>Streptomycetaceae</taxon>
        <taxon>Streptomyces</taxon>
    </lineage>
</organism>
<evidence type="ECO:0000256" key="2">
    <source>
        <dbReference type="ARBA" id="ARBA00008936"/>
    </source>
</evidence>
<dbReference type="NCBIfam" id="NF009884">
    <property type="entry name" value="PRK13343.1"/>
    <property type="match status" value="1"/>
</dbReference>
<feature type="domain" description="ATPase F1/V1/A1 complex alpha/beta subunit nucleotide-binding" evidence="13">
    <location>
        <begin position="153"/>
        <end position="376"/>
    </location>
</feature>
<evidence type="ECO:0000256" key="1">
    <source>
        <dbReference type="ARBA" id="ARBA00004370"/>
    </source>
</evidence>
<evidence type="ECO:0000256" key="8">
    <source>
        <dbReference type="ARBA" id="ARBA00023065"/>
    </source>
</evidence>
<dbReference type="SUPFAM" id="SSF47917">
    <property type="entry name" value="C-terminal domain of alpha and beta subunits of F1 ATP synthase"/>
    <property type="match status" value="1"/>
</dbReference>
<dbReference type="OrthoDB" id="9803053at2"/>
<dbReference type="STRING" id="933944.AN215_25000"/>
<evidence type="ECO:0000256" key="5">
    <source>
        <dbReference type="ARBA" id="ARBA00022741"/>
    </source>
</evidence>
<reference evidence="16 17" key="1">
    <citation type="journal article" date="2016" name="Front. Microbiol.">
        <title>Comparative Genomics Analysis of Streptomyces Species Reveals Their Adaptation to the Marine Environment and Their Diversity at the Genomic Level.</title>
        <authorList>
            <person name="Tian X."/>
            <person name="Zhang Z."/>
            <person name="Yang T."/>
            <person name="Chen M."/>
            <person name="Li J."/>
            <person name="Chen F."/>
            <person name="Yang J."/>
            <person name="Li W."/>
            <person name="Zhang B."/>
            <person name="Zhang Z."/>
            <person name="Wu J."/>
            <person name="Zhang C."/>
            <person name="Long L."/>
            <person name="Xiao J."/>
        </authorList>
    </citation>
    <scope>NUCLEOTIDE SEQUENCE [LARGE SCALE GENOMIC DNA]</scope>
    <source>
        <strain evidence="16 17">SCSIO 10390</strain>
    </source>
</reference>
<name>A0A1E7JGU4_9ACTN</name>
<dbReference type="GO" id="GO:0005524">
    <property type="term" value="F:ATP binding"/>
    <property type="evidence" value="ECO:0007669"/>
    <property type="project" value="UniProtKB-UniRule"/>
</dbReference>
<comment type="catalytic activity">
    <reaction evidence="12">
        <text>ATP + H2O + 4 H(+)(in) = ADP + phosphate + 5 H(+)(out)</text>
        <dbReference type="Rhea" id="RHEA:57720"/>
        <dbReference type="ChEBI" id="CHEBI:15377"/>
        <dbReference type="ChEBI" id="CHEBI:15378"/>
        <dbReference type="ChEBI" id="CHEBI:30616"/>
        <dbReference type="ChEBI" id="CHEBI:43474"/>
        <dbReference type="ChEBI" id="CHEBI:456216"/>
        <dbReference type="EC" id="7.1.2.2"/>
    </reaction>
</comment>
<dbReference type="AlphaFoldDB" id="A0A1E7JGU4"/>
<dbReference type="EC" id="7.1.2.2" evidence="12"/>
<evidence type="ECO:0000313" key="16">
    <source>
        <dbReference type="EMBL" id="OEU85704.1"/>
    </source>
</evidence>
<dbReference type="InterPro" id="IPR036121">
    <property type="entry name" value="ATPase_F1/V1/A1_a/bsu_N_sf"/>
</dbReference>
<evidence type="ECO:0000256" key="4">
    <source>
        <dbReference type="ARBA" id="ARBA00022475"/>
    </source>
</evidence>
<keyword evidence="7 12" id="KW-1278">Translocase</keyword>
<dbReference type="FunFam" id="1.20.150.20:FF:000001">
    <property type="entry name" value="ATP synthase subunit alpha"/>
    <property type="match status" value="1"/>
</dbReference>
<gene>
    <name evidence="12" type="primary">atpA</name>
    <name evidence="16" type="ORF">AN215_25000</name>
</gene>
<evidence type="ECO:0000256" key="3">
    <source>
        <dbReference type="ARBA" id="ARBA00022448"/>
    </source>
</evidence>
<dbReference type="EMBL" id="LJGT01000041">
    <property type="protein sequence ID" value="OEU85704.1"/>
    <property type="molecule type" value="Genomic_DNA"/>
</dbReference>
<keyword evidence="17" id="KW-1185">Reference proteome</keyword>
<dbReference type="InterPro" id="IPR005294">
    <property type="entry name" value="ATP_synth_F1_asu"/>
</dbReference>